<evidence type="ECO:0000313" key="3">
    <source>
        <dbReference type="Proteomes" id="UP000092578"/>
    </source>
</evidence>
<feature type="domain" description="Aminoglycoside phosphotransferase" evidence="1">
    <location>
        <begin position="37"/>
        <end position="233"/>
    </location>
</feature>
<gene>
    <name evidence="2" type="ORF">A8F95_01550</name>
</gene>
<proteinExistence type="predicted"/>
<dbReference type="Pfam" id="PF01636">
    <property type="entry name" value="APH"/>
    <property type="match status" value="1"/>
</dbReference>
<keyword evidence="3" id="KW-1185">Reference proteome</keyword>
<organism evidence="2 3">
    <name type="scientific">Pseudobacillus wudalianchiensis</name>
    <dbReference type="NCBI Taxonomy" id="1743143"/>
    <lineage>
        <taxon>Bacteria</taxon>
        <taxon>Bacillati</taxon>
        <taxon>Bacillota</taxon>
        <taxon>Bacilli</taxon>
        <taxon>Bacillales</taxon>
        <taxon>Bacillaceae</taxon>
        <taxon>Pseudobacillus</taxon>
    </lineage>
</organism>
<name>A0A1B9B8J2_9BACI</name>
<dbReference type="RefSeq" id="WP_065408934.1">
    <property type="nucleotide sequence ID" value="NZ_MAYT01000001.1"/>
</dbReference>
<dbReference type="Proteomes" id="UP000092578">
    <property type="component" value="Unassembled WGS sequence"/>
</dbReference>
<dbReference type="EMBL" id="MAYT01000001">
    <property type="protein sequence ID" value="OCA92424.1"/>
    <property type="molecule type" value="Genomic_DNA"/>
</dbReference>
<dbReference type="PANTHER" id="PTHR39179:SF3">
    <property type="entry name" value="COTS-RELATED PROTEIN"/>
    <property type="match status" value="1"/>
</dbReference>
<dbReference type="PANTHER" id="PTHR39179">
    <property type="entry name" value="SPORE COAT PROTEIN I"/>
    <property type="match status" value="1"/>
</dbReference>
<dbReference type="SUPFAM" id="SSF56112">
    <property type="entry name" value="Protein kinase-like (PK-like)"/>
    <property type="match status" value="1"/>
</dbReference>
<dbReference type="InterPro" id="IPR011009">
    <property type="entry name" value="Kinase-like_dom_sf"/>
</dbReference>
<sequence length="323" mass="38347">MKNKFYQGDDLTPRLLFLLSARLEETIQTVFPLKEGKWLVITKKHKWFLKRYSSLSQLEKQIQLHRFLSNNGFTKVIPFHPISPIKFEKQVFAVMPFIEPSKKPFRFQTKAEREEALQLLALFHQKTENVSEEMASGFHMFDQISVWRKRLTAFQSLLPELVRYFPPAILEHYTDMGKWCLEHVVEQPGDEGKMAVIHGDVAAHNFFRSAAGSLYLIDFDLAARAPALFDYVQWVNRVLPIVGWDVEKIMEHRVLSLYARKKNWLIYTMFPADVFRECRRVMSTSSKEKRIAYQHAYELTVKSFTKRKEFFKKWKREWEKQQG</sequence>
<comment type="caution">
    <text evidence="2">The sequence shown here is derived from an EMBL/GenBank/DDBJ whole genome shotgun (WGS) entry which is preliminary data.</text>
</comment>
<evidence type="ECO:0000259" key="1">
    <source>
        <dbReference type="Pfam" id="PF01636"/>
    </source>
</evidence>
<dbReference type="InterPro" id="IPR047175">
    <property type="entry name" value="CotS-like"/>
</dbReference>
<evidence type="ECO:0000313" key="2">
    <source>
        <dbReference type="EMBL" id="OCA92424.1"/>
    </source>
</evidence>
<protein>
    <recommendedName>
        <fullName evidence="1">Aminoglycoside phosphotransferase domain-containing protein</fullName>
    </recommendedName>
</protein>
<reference evidence="3" key="1">
    <citation type="submission" date="2016-05" db="EMBL/GenBank/DDBJ databases">
        <authorList>
            <person name="Liu B."/>
            <person name="Wang J."/>
            <person name="Zhu Y."/>
            <person name="Liu G."/>
            <person name="Chen Q."/>
            <person name="Chen Z."/>
            <person name="Lan J."/>
            <person name="Che J."/>
            <person name="Ge C."/>
            <person name="Shi H."/>
            <person name="Pan Z."/>
            <person name="Liu X."/>
        </authorList>
    </citation>
    <scope>NUCLEOTIDE SEQUENCE [LARGE SCALE GENOMIC DNA]</scope>
    <source>
        <strain evidence="3">FJAT-27215</strain>
    </source>
</reference>
<dbReference type="GO" id="GO:0042601">
    <property type="term" value="C:endospore-forming forespore"/>
    <property type="evidence" value="ECO:0007669"/>
    <property type="project" value="TreeGrafter"/>
</dbReference>
<dbReference type="AlphaFoldDB" id="A0A1B9B8J2"/>
<dbReference type="InterPro" id="IPR002575">
    <property type="entry name" value="Aminoglycoside_PTrfase"/>
</dbReference>
<dbReference type="Gene3D" id="3.90.1200.10">
    <property type="match status" value="1"/>
</dbReference>
<accession>A0A1B9B8J2</accession>